<dbReference type="EMBL" id="MU117962">
    <property type="protein sequence ID" value="KAF9653885.1"/>
    <property type="molecule type" value="Genomic_DNA"/>
</dbReference>
<accession>A0ACB6ZVN5</accession>
<protein>
    <submittedName>
        <fullName evidence="1">Proline iminopeptidase</fullName>
    </submittedName>
</protein>
<proteinExistence type="predicted"/>
<keyword evidence="2" id="KW-1185">Reference proteome</keyword>
<dbReference type="Proteomes" id="UP000886501">
    <property type="component" value="Unassembled WGS sequence"/>
</dbReference>
<evidence type="ECO:0000313" key="1">
    <source>
        <dbReference type="EMBL" id="KAF9653885.1"/>
    </source>
</evidence>
<reference evidence="1" key="1">
    <citation type="submission" date="2019-10" db="EMBL/GenBank/DDBJ databases">
        <authorList>
            <consortium name="DOE Joint Genome Institute"/>
            <person name="Kuo A."/>
            <person name="Miyauchi S."/>
            <person name="Kiss E."/>
            <person name="Drula E."/>
            <person name="Kohler A."/>
            <person name="Sanchez-Garcia M."/>
            <person name="Andreopoulos B."/>
            <person name="Barry K.W."/>
            <person name="Bonito G."/>
            <person name="Buee M."/>
            <person name="Carver A."/>
            <person name="Chen C."/>
            <person name="Cichocki N."/>
            <person name="Clum A."/>
            <person name="Culley D."/>
            <person name="Crous P.W."/>
            <person name="Fauchery L."/>
            <person name="Girlanda M."/>
            <person name="Hayes R."/>
            <person name="Keri Z."/>
            <person name="Labutti K."/>
            <person name="Lipzen A."/>
            <person name="Lombard V."/>
            <person name="Magnuson J."/>
            <person name="Maillard F."/>
            <person name="Morin E."/>
            <person name="Murat C."/>
            <person name="Nolan M."/>
            <person name="Ohm R."/>
            <person name="Pangilinan J."/>
            <person name="Pereira M."/>
            <person name="Perotto S."/>
            <person name="Peter M."/>
            <person name="Riley R."/>
            <person name="Sitrit Y."/>
            <person name="Stielow B."/>
            <person name="Szollosi G."/>
            <person name="Zifcakova L."/>
            <person name="Stursova M."/>
            <person name="Spatafora J.W."/>
            <person name="Tedersoo L."/>
            <person name="Vaario L.-M."/>
            <person name="Yamada A."/>
            <person name="Yan M."/>
            <person name="Wang P."/>
            <person name="Xu J."/>
            <person name="Bruns T."/>
            <person name="Baldrian P."/>
            <person name="Vilgalys R."/>
            <person name="Henrissat B."/>
            <person name="Grigoriev I.V."/>
            <person name="Hibbett D."/>
            <person name="Nagy L.G."/>
            <person name="Martin F.M."/>
        </authorList>
    </citation>
    <scope>NUCLEOTIDE SEQUENCE</scope>
    <source>
        <strain evidence="1">P2</strain>
    </source>
</reference>
<sequence>MAAPNASFTEGFIPLVIDDEEHKTYYKLFGTITEDSRPLIALHGGPGMAHDYMLPISDLSLPGPHSRPVLFYDQIGNGRSSHFKDKPREFFTVDLFVNELLNVLKHFKITKYDIVGHSWGGMLAAEFEIRVQPEGLKSIIFSNSLTATALWGQSQMKLVSQLPDSKDVMQLLGAGFGDPAKYRSGLEILHASHGCLVRPIPKELTYSVLDTIFGDKETGQGGDPTVTINMFTSALNGWNISDKLDKVRVPSLVINGRKDLAQDFVTADYFWKIKKSKWVTFENSSHVPMWEEREKYIQLVGEWLDSVQ</sequence>
<comment type="caution">
    <text evidence="1">The sequence shown here is derived from an EMBL/GenBank/DDBJ whole genome shotgun (WGS) entry which is preliminary data.</text>
</comment>
<organism evidence="1 2">
    <name type="scientific">Thelephora ganbajun</name>
    <name type="common">Ganba fungus</name>
    <dbReference type="NCBI Taxonomy" id="370292"/>
    <lineage>
        <taxon>Eukaryota</taxon>
        <taxon>Fungi</taxon>
        <taxon>Dikarya</taxon>
        <taxon>Basidiomycota</taxon>
        <taxon>Agaricomycotina</taxon>
        <taxon>Agaricomycetes</taxon>
        <taxon>Thelephorales</taxon>
        <taxon>Thelephoraceae</taxon>
        <taxon>Thelephora</taxon>
    </lineage>
</organism>
<gene>
    <name evidence="1" type="ORF">BDM02DRAFT_3177303</name>
</gene>
<name>A0ACB6ZVN5_THEGA</name>
<reference evidence="1" key="2">
    <citation type="journal article" date="2020" name="Nat. Commun.">
        <title>Large-scale genome sequencing of mycorrhizal fungi provides insights into the early evolution of symbiotic traits.</title>
        <authorList>
            <person name="Miyauchi S."/>
            <person name="Kiss E."/>
            <person name="Kuo A."/>
            <person name="Drula E."/>
            <person name="Kohler A."/>
            <person name="Sanchez-Garcia M."/>
            <person name="Morin E."/>
            <person name="Andreopoulos B."/>
            <person name="Barry K.W."/>
            <person name="Bonito G."/>
            <person name="Buee M."/>
            <person name="Carver A."/>
            <person name="Chen C."/>
            <person name="Cichocki N."/>
            <person name="Clum A."/>
            <person name="Culley D."/>
            <person name="Crous P.W."/>
            <person name="Fauchery L."/>
            <person name="Girlanda M."/>
            <person name="Hayes R.D."/>
            <person name="Keri Z."/>
            <person name="LaButti K."/>
            <person name="Lipzen A."/>
            <person name="Lombard V."/>
            <person name="Magnuson J."/>
            <person name="Maillard F."/>
            <person name="Murat C."/>
            <person name="Nolan M."/>
            <person name="Ohm R.A."/>
            <person name="Pangilinan J."/>
            <person name="Pereira M.F."/>
            <person name="Perotto S."/>
            <person name="Peter M."/>
            <person name="Pfister S."/>
            <person name="Riley R."/>
            <person name="Sitrit Y."/>
            <person name="Stielow J.B."/>
            <person name="Szollosi G."/>
            <person name="Zifcakova L."/>
            <person name="Stursova M."/>
            <person name="Spatafora J.W."/>
            <person name="Tedersoo L."/>
            <person name="Vaario L.M."/>
            <person name="Yamada A."/>
            <person name="Yan M."/>
            <person name="Wang P."/>
            <person name="Xu J."/>
            <person name="Bruns T."/>
            <person name="Baldrian P."/>
            <person name="Vilgalys R."/>
            <person name="Dunand C."/>
            <person name="Henrissat B."/>
            <person name="Grigoriev I.V."/>
            <person name="Hibbett D."/>
            <person name="Nagy L.G."/>
            <person name="Martin F.M."/>
        </authorList>
    </citation>
    <scope>NUCLEOTIDE SEQUENCE</scope>
    <source>
        <strain evidence="1">P2</strain>
    </source>
</reference>
<evidence type="ECO:0000313" key="2">
    <source>
        <dbReference type="Proteomes" id="UP000886501"/>
    </source>
</evidence>